<evidence type="ECO:0000256" key="2">
    <source>
        <dbReference type="SAM" id="SignalP"/>
    </source>
</evidence>
<keyword evidence="1" id="KW-1133">Transmembrane helix</keyword>
<dbReference type="EMBL" id="UZAH01030246">
    <property type="protein sequence ID" value="VDP09837.1"/>
    <property type="molecule type" value="Genomic_DNA"/>
</dbReference>
<feature type="transmembrane region" description="Helical" evidence="1">
    <location>
        <begin position="47"/>
        <end position="71"/>
    </location>
</feature>
<dbReference type="AlphaFoldDB" id="A0A183G7J4"/>
<dbReference type="Proteomes" id="UP000050761">
    <property type="component" value="Unassembled WGS sequence"/>
</dbReference>
<feature type="chain" id="PRO_5044551933" evidence="2">
    <location>
        <begin position="24"/>
        <end position="87"/>
    </location>
</feature>
<keyword evidence="4" id="KW-1185">Reference proteome</keyword>
<reference evidence="3 4" key="1">
    <citation type="submission" date="2018-11" db="EMBL/GenBank/DDBJ databases">
        <authorList>
            <consortium name="Pathogen Informatics"/>
        </authorList>
    </citation>
    <scope>NUCLEOTIDE SEQUENCE [LARGE SCALE GENOMIC DNA]</scope>
</reference>
<organism evidence="4 5">
    <name type="scientific">Heligmosomoides polygyrus</name>
    <name type="common">Parasitic roundworm</name>
    <dbReference type="NCBI Taxonomy" id="6339"/>
    <lineage>
        <taxon>Eukaryota</taxon>
        <taxon>Metazoa</taxon>
        <taxon>Ecdysozoa</taxon>
        <taxon>Nematoda</taxon>
        <taxon>Chromadorea</taxon>
        <taxon>Rhabditida</taxon>
        <taxon>Rhabditina</taxon>
        <taxon>Rhabditomorpha</taxon>
        <taxon>Strongyloidea</taxon>
        <taxon>Heligmosomidae</taxon>
        <taxon>Heligmosomoides</taxon>
    </lineage>
</organism>
<keyword evidence="1" id="KW-0472">Membrane</keyword>
<dbReference type="WBParaSite" id="HPBE_0001776401-mRNA-1">
    <property type="protein sequence ID" value="HPBE_0001776401-mRNA-1"/>
    <property type="gene ID" value="HPBE_0001776401"/>
</dbReference>
<accession>A0A183G7J4</accession>
<evidence type="ECO:0000313" key="4">
    <source>
        <dbReference type="Proteomes" id="UP000050761"/>
    </source>
</evidence>
<reference evidence="5" key="2">
    <citation type="submission" date="2019-09" db="UniProtKB">
        <authorList>
            <consortium name="WormBaseParasite"/>
        </authorList>
    </citation>
    <scope>IDENTIFICATION</scope>
</reference>
<feature type="signal peptide" evidence="2">
    <location>
        <begin position="1"/>
        <end position="23"/>
    </location>
</feature>
<keyword evidence="2" id="KW-0732">Signal</keyword>
<gene>
    <name evidence="3" type="ORF">HPBE_LOCUS17763</name>
</gene>
<evidence type="ECO:0000313" key="5">
    <source>
        <dbReference type="WBParaSite" id="HPBE_0001776401-mRNA-1"/>
    </source>
</evidence>
<accession>A0A3P8A7D7</accession>
<name>A0A183G7J4_HELPZ</name>
<evidence type="ECO:0000256" key="1">
    <source>
        <dbReference type="SAM" id="Phobius"/>
    </source>
</evidence>
<evidence type="ECO:0000313" key="3">
    <source>
        <dbReference type="EMBL" id="VDP09837.1"/>
    </source>
</evidence>
<proteinExistence type="predicted"/>
<keyword evidence="1" id="KW-0812">Transmembrane</keyword>
<sequence>MASLSQTIFTSFLLLNAAQGLLAAPEMAGQSRDGDSEENPTQSAFISYLINVLAVGFCVALTLVGMAFAGVRFWMRCRRNTSGHTVY</sequence>
<protein>
    <submittedName>
        <fullName evidence="5">Envelope glycoprotein N</fullName>
    </submittedName>
</protein>